<gene>
    <name evidence="7" type="ORF">GCM10008905_07470</name>
</gene>
<dbReference type="InterPro" id="IPR023753">
    <property type="entry name" value="FAD/NAD-binding_dom"/>
</dbReference>
<evidence type="ECO:0000259" key="6">
    <source>
        <dbReference type="Pfam" id="PF14691"/>
    </source>
</evidence>
<dbReference type="Proteomes" id="UP001500339">
    <property type="component" value="Unassembled WGS sequence"/>
</dbReference>
<dbReference type="SUPFAM" id="SSF51971">
    <property type="entry name" value="Nucleotide-binding domain"/>
    <property type="match status" value="1"/>
</dbReference>
<dbReference type="InterPro" id="IPR004017">
    <property type="entry name" value="Cys_rich_dom"/>
</dbReference>
<dbReference type="RefSeq" id="WP_343766803.1">
    <property type="nucleotide sequence ID" value="NZ_BAAACF010000001.1"/>
</dbReference>
<evidence type="ECO:0000313" key="8">
    <source>
        <dbReference type="Proteomes" id="UP001500339"/>
    </source>
</evidence>
<evidence type="ECO:0000256" key="2">
    <source>
        <dbReference type="ARBA" id="ARBA00023004"/>
    </source>
</evidence>
<dbReference type="Gene3D" id="3.40.50.720">
    <property type="entry name" value="NAD(P)-binding Rossmann-like Domain"/>
    <property type="match status" value="1"/>
</dbReference>
<proteinExistence type="predicted"/>
<dbReference type="PRINTS" id="PR00419">
    <property type="entry name" value="ADXRDTASE"/>
</dbReference>
<dbReference type="Gene3D" id="3.50.50.60">
    <property type="entry name" value="FAD/NAD(P)-binding domain"/>
    <property type="match status" value="1"/>
</dbReference>
<keyword evidence="2" id="KW-0408">Iron</keyword>
<dbReference type="Gene3D" id="1.10.1060.10">
    <property type="entry name" value="Alpha-helical ferredoxin"/>
    <property type="match status" value="2"/>
</dbReference>
<feature type="domain" description="FAD/NAD(P)-binding" evidence="5">
    <location>
        <begin position="118"/>
        <end position="413"/>
    </location>
</feature>
<comment type="caution">
    <text evidence="7">The sequence shown here is derived from an EMBL/GenBank/DDBJ whole genome shotgun (WGS) entry which is preliminary data.</text>
</comment>
<dbReference type="Pfam" id="PF07992">
    <property type="entry name" value="Pyr_redox_2"/>
    <property type="match status" value="1"/>
</dbReference>
<organism evidence="7 8">
    <name type="scientific">Clostridium malenominatum</name>
    <dbReference type="NCBI Taxonomy" id="1539"/>
    <lineage>
        <taxon>Bacteria</taxon>
        <taxon>Bacillati</taxon>
        <taxon>Bacillota</taxon>
        <taxon>Clostridia</taxon>
        <taxon>Eubacteriales</taxon>
        <taxon>Clostridiaceae</taxon>
        <taxon>Clostridium</taxon>
    </lineage>
</organism>
<reference evidence="8" key="1">
    <citation type="journal article" date="2019" name="Int. J. Syst. Evol. Microbiol.">
        <title>The Global Catalogue of Microorganisms (GCM) 10K type strain sequencing project: providing services to taxonomists for standard genome sequencing and annotation.</title>
        <authorList>
            <consortium name="The Broad Institute Genomics Platform"/>
            <consortium name="The Broad Institute Genome Sequencing Center for Infectious Disease"/>
            <person name="Wu L."/>
            <person name="Ma J."/>
        </authorList>
    </citation>
    <scope>NUCLEOTIDE SEQUENCE [LARGE SCALE GENOMIC DNA]</scope>
    <source>
        <strain evidence="8">JCM 1405</strain>
    </source>
</reference>
<name>A0ABP3TWQ7_9CLOT</name>
<evidence type="ECO:0000256" key="1">
    <source>
        <dbReference type="ARBA" id="ARBA00022723"/>
    </source>
</evidence>
<feature type="domain" description="Cysteine-rich" evidence="4">
    <location>
        <begin position="718"/>
        <end position="798"/>
    </location>
</feature>
<dbReference type="InterPro" id="IPR017900">
    <property type="entry name" value="4Fe4S_Fe_S_CS"/>
</dbReference>
<keyword evidence="8" id="KW-1185">Reference proteome</keyword>
<evidence type="ECO:0000313" key="7">
    <source>
        <dbReference type="EMBL" id="GAA0719424.1"/>
    </source>
</evidence>
<dbReference type="SUPFAM" id="SSF46548">
    <property type="entry name" value="alpha-helical ferredoxin"/>
    <property type="match status" value="2"/>
</dbReference>
<evidence type="ECO:0008006" key="9">
    <source>
        <dbReference type="Google" id="ProtNLM"/>
    </source>
</evidence>
<dbReference type="InterPro" id="IPR009051">
    <property type="entry name" value="Helical_ferredxn"/>
</dbReference>
<feature type="domain" description="Dihydroprymidine dehydrogenase" evidence="6">
    <location>
        <begin position="19"/>
        <end position="105"/>
    </location>
</feature>
<evidence type="ECO:0000259" key="5">
    <source>
        <dbReference type="Pfam" id="PF07992"/>
    </source>
</evidence>
<dbReference type="Pfam" id="PF14691">
    <property type="entry name" value="Fer4_20"/>
    <property type="match status" value="1"/>
</dbReference>
<dbReference type="InterPro" id="IPR028261">
    <property type="entry name" value="DPD_II"/>
</dbReference>
<protein>
    <recommendedName>
        <fullName evidence="9">NADPH-dependent glutamate synthase beta chain</fullName>
    </recommendedName>
</protein>
<keyword evidence="3" id="KW-0411">Iron-sulfur</keyword>
<accession>A0ABP3TWQ7</accession>
<sequence>MNKVVYPKEVLDKMKEIVDNCMGDAAPYCEATCPMHTDVKTYVNLIGDGKGNEAIKVIREKLFLPGTLGRICAHPCEEKCKRGEMRNPMAIAALKRYAADNFDNEKNWDLNIESENGKKVAVIGAGPAGAQAALDLRKKGYKVTVFEKLPVVGGMMRVGIPEYRLPREVIDFEYSLLNKLGVEMKMGVEIGKDIAFDDIKKNYDAVVIAVGAHKGGLIPVEGSNLVGVTNAVDFLRDASLTHRVDGIGKRIAVIGGGNVAIDVARTARRIGVEEVHLVCLEDKAHMPAHTWEVEEAEEEGVVVHDAFGPDEILGADGKVSGFQVKKCVAIFDKEGKFNPQFDLDNKKVLNVDNVVFAVGQAVDNAFAGDKLETTRGGRFVVDPVTLQTKDAKVFVAGDASGRSVIAIEAMAEGRKAATSVDRYLNGKDMTIDRENEGSYETHLETTIKEDEQNLPRVKTKQLDPKERIKSFVEVDLGFNKEDALKEAARCLKCECKLCMKECVMLNDFCECPKDLFKGILETGEIDPKIPYSCNMCSQCTLACPKDFKMSDRFMEIRKKMIVANNGKSPMKGHSAIEMHQMLGFSKVFNTTVEDSREAKVKRVFIPGCSLPSYNPEAVGNILEYLQQKYPGTSAILKCCGKPTKALGQVDKFKERYGELQAEIDKLGATEVIVACQSCYLTISECSPNLKVRSLWEVLPEIGLPKEAIGVGKGSDITIAIHDSCPTRNKSSIHDGIRWAMNEMGYKVEEPPHTRENTRCCGFGGMVVPANPELALRIMKKRTDEVKSDYMVTYCAACRESMVKGGKKAVHILDLVFGGQYNSKREFPGLPGGPIKSWANRYKSKQEMKKRKK</sequence>
<keyword evidence="1" id="KW-0479">Metal-binding</keyword>
<dbReference type="PANTHER" id="PTHR42783">
    <property type="entry name" value="GLUTAMATE SYNTHASE [NADPH] SMALL CHAIN"/>
    <property type="match status" value="1"/>
</dbReference>
<feature type="domain" description="Cysteine-rich" evidence="4">
    <location>
        <begin position="604"/>
        <end position="682"/>
    </location>
</feature>
<dbReference type="PROSITE" id="PS00198">
    <property type="entry name" value="4FE4S_FER_1"/>
    <property type="match status" value="1"/>
</dbReference>
<evidence type="ECO:0000259" key="4">
    <source>
        <dbReference type="Pfam" id="PF02754"/>
    </source>
</evidence>
<dbReference type="Pfam" id="PF02754">
    <property type="entry name" value="CCG"/>
    <property type="match status" value="2"/>
</dbReference>
<dbReference type="EMBL" id="BAAACF010000001">
    <property type="protein sequence ID" value="GAA0719424.1"/>
    <property type="molecule type" value="Genomic_DNA"/>
</dbReference>
<dbReference type="PANTHER" id="PTHR42783:SF3">
    <property type="entry name" value="GLUTAMATE SYNTHASE [NADPH] SMALL CHAIN-RELATED"/>
    <property type="match status" value="1"/>
</dbReference>
<dbReference type="InterPro" id="IPR036188">
    <property type="entry name" value="FAD/NAD-bd_sf"/>
</dbReference>
<evidence type="ECO:0000256" key="3">
    <source>
        <dbReference type="ARBA" id="ARBA00023014"/>
    </source>
</evidence>